<evidence type="ECO:0000313" key="1">
    <source>
        <dbReference type="EMBL" id="DAE28543.1"/>
    </source>
</evidence>
<protein>
    <submittedName>
        <fullName evidence="1">Uncharacterized protein</fullName>
    </submittedName>
</protein>
<reference evidence="1" key="1">
    <citation type="journal article" date="2021" name="Proc. Natl. Acad. Sci. U.S.A.">
        <title>A Catalog of Tens of Thousands of Viruses from Human Metagenomes Reveals Hidden Associations with Chronic Diseases.</title>
        <authorList>
            <person name="Tisza M.J."/>
            <person name="Buck C.B."/>
        </authorList>
    </citation>
    <scope>NUCLEOTIDE SEQUENCE</scope>
    <source>
        <strain evidence="1">CtOZh10</strain>
    </source>
</reference>
<organism evidence="1">
    <name type="scientific">virus sp. ctOZh10</name>
    <dbReference type="NCBI Taxonomy" id="2828250"/>
    <lineage>
        <taxon>Viruses</taxon>
    </lineage>
</organism>
<sequence>MKSEITQEQIQEWKSKHGDIFRLKIEDKECYLKTPDRKTLSYASSTATKDPLKFNEIILKNSWLGGDEEIKTNDSLFLAASSKIAEIIEVKEAELEKL</sequence>
<dbReference type="EMBL" id="BK059088">
    <property type="protein sequence ID" value="DAE28543.1"/>
    <property type="molecule type" value="Genomic_DNA"/>
</dbReference>
<name>A0A8S5RB21_9VIRU</name>
<dbReference type="Gene3D" id="3.30.2220.10">
    <property type="entry name" value="rbstp2171"/>
    <property type="match status" value="1"/>
</dbReference>
<proteinExistence type="predicted"/>
<accession>A0A8S5RB21</accession>